<feature type="compositionally biased region" description="Polar residues" evidence="1">
    <location>
        <begin position="84"/>
        <end position="100"/>
    </location>
</feature>
<dbReference type="EMBL" id="VVIM01000001">
    <property type="protein sequence ID" value="KAB0804900.1"/>
    <property type="molecule type" value="Genomic_DNA"/>
</dbReference>
<evidence type="ECO:0000256" key="1">
    <source>
        <dbReference type="SAM" id="MobiDB-lite"/>
    </source>
</evidence>
<feature type="region of interest" description="Disordered" evidence="1">
    <location>
        <begin position="84"/>
        <end position="137"/>
    </location>
</feature>
<organism evidence="2 3">
    <name type="scientific">Photinus pyralis</name>
    <name type="common">Common eastern firefly</name>
    <name type="synonym">Lampyris pyralis</name>
    <dbReference type="NCBI Taxonomy" id="7054"/>
    <lineage>
        <taxon>Eukaryota</taxon>
        <taxon>Metazoa</taxon>
        <taxon>Ecdysozoa</taxon>
        <taxon>Arthropoda</taxon>
        <taxon>Hexapoda</taxon>
        <taxon>Insecta</taxon>
        <taxon>Pterygota</taxon>
        <taxon>Neoptera</taxon>
        <taxon>Endopterygota</taxon>
        <taxon>Coleoptera</taxon>
        <taxon>Polyphaga</taxon>
        <taxon>Elateriformia</taxon>
        <taxon>Elateroidea</taxon>
        <taxon>Lampyridae</taxon>
        <taxon>Lampyrinae</taxon>
        <taxon>Photinus</taxon>
    </lineage>
</organism>
<accession>A0A5N4B6B8</accession>
<protein>
    <submittedName>
        <fullName evidence="2">Uncharacterized protein</fullName>
    </submittedName>
</protein>
<feature type="compositionally biased region" description="Polar residues" evidence="1">
    <location>
        <begin position="110"/>
        <end position="119"/>
    </location>
</feature>
<name>A0A5N4B6B8_PHOPY</name>
<evidence type="ECO:0000313" key="2">
    <source>
        <dbReference type="EMBL" id="KAB0804900.1"/>
    </source>
</evidence>
<keyword evidence="3" id="KW-1185">Reference proteome</keyword>
<dbReference type="AlphaFoldDB" id="A0A5N4B6B8"/>
<gene>
    <name evidence="2" type="ORF">PPYR_01870</name>
</gene>
<comment type="caution">
    <text evidence="2">The sequence shown here is derived from an EMBL/GenBank/DDBJ whole genome shotgun (WGS) entry which is preliminary data.</text>
</comment>
<reference evidence="2 3" key="1">
    <citation type="journal article" date="2018" name="Elife">
        <title>Firefly genomes illuminate parallel origins of bioluminescence in beetles.</title>
        <authorList>
            <person name="Fallon T.R."/>
            <person name="Lower S.E."/>
            <person name="Chang C.H."/>
            <person name="Bessho-Uehara M."/>
            <person name="Martin G.J."/>
            <person name="Bewick A.J."/>
            <person name="Behringer M."/>
            <person name="Debat H.J."/>
            <person name="Wong I."/>
            <person name="Day J.C."/>
            <person name="Suvorov A."/>
            <person name="Silva C.J."/>
            <person name="Stanger-Hall K.F."/>
            <person name="Hall D.W."/>
            <person name="Schmitz R.J."/>
            <person name="Nelson D.R."/>
            <person name="Lewis S.M."/>
            <person name="Shigenobu S."/>
            <person name="Bybee S.M."/>
            <person name="Larracuente A.M."/>
            <person name="Oba Y."/>
            <person name="Weng J.K."/>
        </authorList>
    </citation>
    <scope>NUCLEOTIDE SEQUENCE [LARGE SCALE GENOMIC DNA]</scope>
    <source>
        <strain evidence="2">1611_PpyrPB1</strain>
        <tissue evidence="2">Whole body</tissue>
    </source>
</reference>
<proteinExistence type="predicted"/>
<dbReference type="Proteomes" id="UP000327044">
    <property type="component" value="Unassembled WGS sequence"/>
</dbReference>
<dbReference type="InParanoid" id="A0A5N4B6B8"/>
<feature type="compositionally biased region" description="Low complexity" evidence="1">
    <location>
        <begin position="120"/>
        <end position="130"/>
    </location>
</feature>
<evidence type="ECO:0000313" key="3">
    <source>
        <dbReference type="Proteomes" id="UP000327044"/>
    </source>
</evidence>
<sequence length="137" mass="15285">MSIQNEEVRYFCGFIGNKMSKYSDITRASVQHAIHNIIFQADRGFYEATYTGNMHYMGPSTSTTSFAQHIPNTYSNNTNSFFNQLQSGQIPGQHSSTLPTPTAEVPTPSPCSSSVHSYTQISEETSQSEEPQFEDLL</sequence>